<reference evidence="1" key="2">
    <citation type="submission" date="2006-06" db="EMBL/GenBank/DDBJ databases">
        <authorList>
            <person name="Buell R."/>
            <person name="Wing R.A."/>
            <person name="McCombie W.A."/>
            <person name="Ouyang S."/>
        </authorList>
    </citation>
    <scope>NUCLEOTIDE SEQUENCE</scope>
</reference>
<dbReference type="AlphaFoldDB" id="Q10PE2"/>
<protein>
    <submittedName>
        <fullName evidence="1">Uncharacterized protein</fullName>
    </submittedName>
</protein>
<sequence length="83" mass="9834">MASKPLLVAHRPRAREEAGRETGRAIKREGIEAAREKNTIYCKIKGVFDYYSVMNNWTLEIIGFVIWNLFTKWFWRRLDSQVT</sequence>
<gene>
    <name evidence="1" type="ordered locus">LOC_Os03g13440</name>
</gene>
<proteinExistence type="predicted"/>
<dbReference type="EMBL" id="DP000009">
    <property type="protein sequence ID" value="ABF94855.1"/>
    <property type="molecule type" value="Genomic_DNA"/>
</dbReference>
<organism evidence="1">
    <name type="scientific">Oryza sativa subsp. japonica</name>
    <name type="common">Rice</name>
    <dbReference type="NCBI Taxonomy" id="39947"/>
    <lineage>
        <taxon>Eukaryota</taxon>
        <taxon>Viridiplantae</taxon>
        <taxon>Streptophyta</taxon>
        <taxon>Embryophyta</taxon>
        <taxon>Tracheophyta</taxon>
        <taxon>Spermatophyta</taxon>
        <taxon>Magnoliopsida</taxon>
        <taxon>Liliopsida</taxon>
        <taxon>Poales</taxon>
        <taxon>Poaceae</taxon>
        <taxon>BOP clade</taxon>
        <taxon>Oryzoideae</taxon>
        <taxon>Oryzeae</taxon>
        <taxon>Oryzinae</taxon>
        <taxon>Oryza</taxon>
        <taxon>Oryza sativa</taxon>
    </lineage>
</organism>
<name>Q10PE2_ORYSJ</name>
<reference evidence="1" key="1">
    <citation type="journal article" date="2005" name="Genome Res.">
        <title>Sequence, annotation, and analysis of synteny between rice chromosome 3 and diverged grass species.</title>
        <authorList>
            <consortium name="Rice Chromosome 3 Sequencing Consortium"/>
            <person name="Buell C.R."/>
            <person name="Yuan Q."/>
            <person name="Ouyang S."/>
            <person name="Liu J."/>
            <person name="Zhu W."/>
            <person name="Wang A."/>
            <person name="Maiti R."/>
            <person name="Haas B."/>
            <person name="Wortman J."/>
            <person name="Pertea M."/>
            <person name="Jones K.M."/>
            <person name="Kim M."/>
            <person name="Overton L."/>
            <person name="Tsitrin T."/>
            <person name="Fadrosh D."/>
            <person name="Bera J."/>
            <person name="Weaver B."/>
            <person name="Jin S."/>
            <person name="Johri S."/>
            <person name="Reardon M."/>
            <person name="Webb K."/>
            <person name="Hill J."/>
            <person name="Moffat K."/>
            <person name="Tallon L."/>
            <person name="Van Aken S."/>
            <person name="Lewis M."/>
            <person name="Utterback T."/>
            <person name="Feldblyum T."/>
            <person name="Zismann V."/>
            <person name="Iobst S."/>
            <person name="Hsiao J."/>
            <person name="de Vazeille A.R."/>
            <person name="Salzberg S.L."/>
            <person name="White O."/>
            <person name="Fraser C."/>
            <person name="Yu Y."/>
            <person name="Kim H."/>
            <person name="Rambo T."/>
            <person name="Currie J."/>
            <person name="Collura K."/>
            <person name="Kernodle-Thompson S."/>
            <person name="Wei F."/>
            <person name="Kudrna K."/>
            <person name="Ammiraju J.S."/>
            <person name="Luo M."/>
            <person name="Goicoechea J.L."/>
            <person name="Wing R.A."/>
            <person name="Henry D."/>
            <person name="Oates R."/>
            <person name="Palmer M."/>
            <person name="Pries G."/>
            <person name="Saski C."/>
            <person name="Simmons J."/>
            <person name="Soderlund C."/>
            <person name="Nelson W."/>
            <person name="de la Bastide M."/>
            <person name="Spiegel L."/>
            <person name="Nascimento L."/>
            <person name="Huang E."/>
            <person name="Preston R."/>
            <person name="Zutavern T."/>
            <person name="Palmer L."/>
            <person name="O'Shaughnessy A."/>
            <person name="Dike S."/>
            <person name="McCombie W.R."/>
            <person name="Minx P."/>
            <person name="Cordum H."/>
            <person name="Wilson R."/>
            <person name="Jin W."/>
            <person name="Lee H.R."/>
            <person name="Jiang J."/>
            <person name="Jackson S."/>
        </authorList>
    </citation>
    <scope>NUCLEOTIDE SEQUENCE [LARGE SCALE GENOMIC DNA]</scope>
</reference>
<evidence type="ECO:0000313" key="1">
    <source>
        <dbReference type="EMBL" id="ABF94855.1"/>
    </source>
</evidence>
<accession>Q10PE2</accession>